<protein>
    <submittedName>
        <fullName evidence="1">Uncharacterized protein</fullName>
    </submittedName>
</protein>
<dbReference type="OrthoDB" id="6783841at2759"/>
<evidence type="ECO:0000313" key="2">
    <source>
        <dbReference type="Proteomes" id="UP000801492"/>
    </source>
</evidence>
<dbReference type="EMBL" id="VTPC01000760">
    <property type="protein sequence ID" value="KAF2904484.1"/>
    <property type="molecule type" value="Genomic_DNA"/>
</dbReference>
<reference evidence="1" key="1">
    <citation type="submission" date="2019-08" db="EMBL/GenBank/DDBJ databases">
        <title>The genome of the North American firefly Photinus pyralis.</title>
        <authorList>
            <consortium name="Photinus pyralis genome working group"/>
            <person name="Fallon T.R."/>
            <person name="Sander Lower S.E."/>
            <person name="Weng J.-K."/>
        </authorList>
    </citation>
    <scope>NUCLEOTIDE SEQUENCE</scope>
    <source>
        <strain evidence="1">TRF0915ILg1</strain>
        <tissue evidence="1">Whole body</tissue>
    </source>
</reference>
<dbReference type="Proteomes" id="UP000801492">
    <property type="component" value="Unassembled WGS sequence"/>
</dbReference>
<dbReference type="AlphaFoldDB" id="A0A8K0GLH2"/>
<proteinExistence type="predicted"/>
<evidence type="ECO:0000313" key="1">
    <source>
        <dbReference type="EMBL" id="KAF2904484.1"/>
    </source>
</evidence>
<name>A0A8K0GLH2_IGNLU</name>
<sequence length="253" mass="29429">MDDETYIARDPADVPGKKLLLQRIKELFQSLDSIPVHQFALLASEELRKLGAKIDYNKQNLEIHDIKIPFFFEVNPLNFRPFRQKTRNYIKITVNIDEGQVIIPQTQLNHLEIPESLVHAKDGFCIIPFEEVDLDEDISLRDADEIINDYHQNDIDNSNDNTQHTAVENPVFTMPISDKPVNLFSHRLILKLGDDSKVVTKRPFNKHNYEITVRRGSELKNLNEQIIDPKTLYGIYFVDKELESQFLTISTHF</sequence>
<organism evidence="1 2">
    <name type="scientific">Ignelater luminosus</name>
    <name type="common">Cucubano</name>
    <name type="synonym">Pyrophorus luminosus</name>
    <dbReference type="NCBI Taxonomy" id="2038154"/>
    <lineage>
        <taxon>Eukaryota</taxon>
        <taxon>Metazoa</taxon>
        <taxon>Ecdysozoa</taxon>
        <taxon>Arthropoda</taxon>
        <taxon>Hexapoda</taxon>
        <taxon>Insecta</taxon>
        <taxon>Pterygota</taxon>
        <taxon>Neoptera</taxon>
        <taxon>Endopterygota</taxon>
        <taxon>Coleoptera</taxon>
        <taxon>Polyphaga</taxon>
        <taxon>Elateriformia</taxon>
        <taxon>Elateroidea</taxon>
        <taxon>Elateridae</taxon>
        <taxon>Agrypninae</taxon>
        <taxon>Pyrophorini</taxon>
        <taxon>Ignelater</taxon>
    </lineage>
</organism>
<gene>
    <name evidence="1" type="ORF">ILUMI_01687</name>
</gene>
<accession>A0A8K0GLH2</accession>
<keyword evidence="2" id="KW-1185">Reference proteome</keyword>
<comment type="caution">
    <text evidence="1">The sequence shown here is derived from an EMBL/GenBank/DDBJ whole genome shotgun (WGS) entry which is preliminary data.</text>
</comment>